<dbReference type="Gene3D" id="3.30.70.100">
    <property type="match status" value="1"/>
</dbReference>
<proteinExistence type="predicted"/>
<reference evidence="3" key="1">
    <citation type="journal article" date="2019" name="Int. J. Syst. Evol. Microbiol.">
        <title>The Global Catalogue of Microorganisms (GCM) 10K type strain sequencing project: providing services to taxonomists for standard genome sequencing and annotation.</title>
        <authorList>
            <consortium name="The Broad Institute Genomics Platform"/>
            <consortium name="The Broad Institute Genome Sequencing Center for Infectious Disease"/>
            <person name="Wu L."/>
            <person name="Ma J."/>
        </authorList>
    </citation>
    <scope>NUCLEOTIDE SEQUENCE [LARGE SCALE GENOMIC DNA]</scope>
    <source>
        <strain evidence="3">CCM 8653</strain>
    </source>
</reference>
<dbReference type="SUPFAM" id="SSF54909">
    <property type="entry name" value="Dimeric alpha+beta barrel"/>
    <property type="match status" value="1"/>
</dbReference>
<accession>A0ABQ2AZQ6</accession>
<evidence type="ECO:0000256" key="1">
    <source>
        <dbReference type="SAM" id="MobiDB-lite"/>
    </source>
</evidence>
<dbReference type="EMBL" id="BMDG01000001">
    <property type="protein sequence ID" value="GGI04428.1"/>
    <property type="molecule type" value="Genomic_DNA"/>
</dbReference>
<sequence>MTGPRPGDRRRVMFQFRVRPELLDEYAREHAAVWPEMLRALQGTGWENYSIFTAPDGLVVGYFESTDPDGARAGMGLREVNARWQAAMARFFAGAGPDEQMAELTEIFHLETQLAALDPAGATHPTHPNDPADAAARSTREEQR</sequence>
<name>A0ABQ2AZQ6_9MICO</name>
<dbReference type="Pfam" id="PF05336">
    <property type="entry name" value="rhaM"/>
    <property type="match status" value="1"/>
</dbReference>
<dbReference type="InterPro" id="IPR011008">
    <property type="entry name" value="Dimeric_a/b-barrel"/>
</dbReference>
<organism evidence="2 3">
    <name type="scientific">Isoptericola cucumis</name>
    <dbReference type="NCBI Taxonomy" id="1776856"/>
    <lineage>
        <taxon>Bacteria</taxon>
        <taxon>Bacillati</taxon>
        <taxon>Actinomycetota</taxon>
        <taxon>Actinomycetes</taxon>
        <taxon>Micrococcales</taxon>
        <taxon>Promicromonosporaceae</taxon>
        <taxon>Isoptericola</taxon>
    </lineage>
</organism>
<evidence type="ECO:0000313" key="3">
    <source>
        <dbReference type="Proteomes" id="UP000632535"/>
    </source>
</evidence>
<protein>
    <recommendedName>
        <fullName evidence="4">L-rhamnose mutarotase</fullName>
    </recommendedName>
</protein>
<keyword evidence="3" id="KW-1185">Reference proteome</keyword>
<dbReference type="Proteomes" id="UP000632535">
    <property type="component" value="Unassembled WGS sequence"/>
</dbReference>
<comment type="caution">
    <text evidence="2">The sequence shown here is derived from an EMBL/GenBank/DDBJ whole genome shotgun (WGS) entry which is preliminary data.</text>
</comment>
<dbReference type="PANTHER" id="PTHR34389">
    <property type="entry name" value="L-RHAMNOSE MUTAROTASE"/>
    <property type="match status" value="1"/>
</dbReference>
<dbReference type="InterPro" id="IPR008000">
    <property type="entry name" value="Rham/fucose_mutarotase"/>
</dbReference>
<gene>
    <name evidence="2" type="ORF">GCM10007368_01110</name>
</gene>
<dbReference type="RefSeq" id="WP_308808190.1">
    <property type="nucleotide sequence ID" value="NZ_BMDG01000001.1"/>
</dbReference>
<dbReference type="PANTHER" id="PTHR34389:SF2">
    <property type="entry name" value="L-RHAMNOSE MUTAROTASE"/>
    <property type="match status" value="1"/>
</dbReference>
<evidence type="ECO:0008006" key="4">
    <source>
        <dbReference type="Google" id="ProtNLM"/>
    </source>
</evidence>
<evidence type="ECO:0000313" key="2">
    <source>
        <dbReference type="EMBL" id="GGI04428.1"/>
    </source>
</evidence>
<feature type="region of interest" description="Disordered" evidence="1">
    <location>
        <begin position="118"/>
        <end position="144"/>
    </location>
</feature>